<evidence type="ECO:0000313" key="2">
    <source>
        <dbReference type="EMBL" id="KAK7677739.1"/>
    </source>
</evidence>
<comment type="caution">
    <text evidence="2">The sequence shown here is derived from an EMBL/GenBank/DDBJ whole genome shotgun (WGS) entry which is preliminary data.</text>
</comment>
<dbReference type="AlphaFoldDB" id="A0AAW0FHW7"/>
<feature type="transmembrane region" description="Helical" evidence="1">
    <location>
        <begin position="34"/>
        <end position="55"/>
    </location>
</feature>
<gene>
    <name evidence="2" type="ORF">QCA50_019291</name>
</gene>
<proteinExistence type="predicted"/>
<sequence>MQQMQLDAQIGAQYQQQLYARCARGDHDIEMKHGVCGVIAAVLLFPIGLICLLFETHGVHLTNSVVSREKRNERSSASSNANVFSRNQAPLLPIVFSSAYC</sequence>
<keyword evidence="1" id="KW-0812">Transmembrane</keyword>
<evidence type="ECO:0000313" key="3">
    <source>
        <dbReference type="Proteomes" id="UP001385951"/>
    </source>
</evidence>
<dbReference type="EMBL" id="JASBNA010000083">
    <property type="protein sequence ID" value="KAK7677739.1"/>
    <property type="molecule type" value="Genomic_DNA"/>
</dbReference>
<name>A0AAW0FHW7_9APHY</name>
<keyword evidence="3" id="KW-1185">Reference proteome</keyword>
<evidence type="ECO:0000256" key="1">
    <source>
        <dbReference type="SAM" id="Phobius"/>
    </source>
</evidence>
<dbReference type="Proteomes" id="UP001385951">
    <property type="component" value="Unassembled WGS sequence"/>
</dbReference>
<keyword evidence="1" id="KW-1133">Transmembrane helix</keyword>
<reference evidence="2 3" key="1">
    <citation type="submission" date="2022-09" db="EMBL/GenBank/DDBJ databases">
        <authorList>
            <person name="Palmer J.M."/>
        </authorList>
    </citation>
    <scope>NUCLEOTIDE SEQUENCE [LARGE SCALE GENOMIC DNA]</scope>
    <source>
        <strain evidence="2 3">DSM 7382</strain>
    </source>
</reference>
<protein>
    <submittedName>
        <fullName evidence="2">Uncharacterized protein</fullName>
    </submittedName>
</protein>
<organism evidence="2 3">
    <name type="scientific">Cerrena zonata</name>
    <dbReference type="NCBI Taxonomy" id="2478898"/>
    <lineage>
        <taxon>Eukaryota</taxon>
        <taxon>Fungi</taxon>
        <taxon>Dikarya</taxon>
        <taxon>Basidiomycota</taxon>
        <taxon>Agaricomycotina</taxon>
        <taxon>Agaricomycetes</taxon>
        <taxon>Polyporales</taxon>
        <taxon>Cerrenaceae</taxon>
        <taxon>Cerrena</taxon>
    </lineage>
</organism>
<accession>A0AAW0FHW7</accession>
<keyword evidence="1" id="KW-0472">Membrane</keyword>